<dbReference type="STRING" id="1121416.SAMN02745220_05165"/>
<gene>
    <name evidence="1" type="ORF">SAMN02745220_05165</name>
</gene>
<dbReference type="OrthoDB" id="5457266at2"/>
<keyword evidence="2" id="KW-1185">Reference proteome</keyword>
<protein>
    <submittedName>
        <fullName evidence="1">Uncharacterized protein</fullName>
    </submittedName>
</protein>
<reference evidence="1 2" key="1">
    <citation type="submission" date="2016-12" db="EMBL/GenBank/DDBJ databases">
        <authorList>
            <person name="Song W.-J."/>
            <person name="Kurnit D.M."/>
        </authorList>
    </citation>
    <scope>NUCLEOTIDE SEQUENCE [LARGE SCALE GENOMIC DNA]</scope>
    <source>
        <strain evidence="1 2">DSM 18488</strain>
    </source>
</reference>
<dbReference type="Proteomes" id="UP000184603">
    <property type="component" value="Unassembled WGS sequence"/>
</dbReference>
<sequence length="80" mass="9202">MVLPDRTCCDCLTNNNAVEFDFGPNWAEAIGQSLYYSIQTGKRAGIALILEKPSDYKYWIRLNTVIEQNALKIDTWMIKQ</sequence>
<organism evidence="1 2">
    <name type="scientific">Desulfopila aestuarii DSM 18488</name>
    <dbReference type="NCBI Taxonomy" id="1121416"/>
    <lineage>
        <taxon>Bacteria</taxon>
        <taxon>Pseudomonadati</taxon>
        <taxon>Thermodesulfobacteriota</taxon>
        <taxon>Desulfobulbia</taxon>
        <taxon>Desulfobulbales</taxon>
        <taxon>Desulfocapsaceae</taxon>
        <taxon>Desulfopila</taxon>
    </lineage>
</organism>
<dbReference type="AlphaFoldDB" id="A0A1M7YLP0"/>
<dbReference type="EMBL" id="FRFE01000058">
    <property type="protein sequence ID" value="SHO53499.1"/>
    <property type="molecule type" value="Genomic_DNA"/>
</dbReference>
<accession>A0A1M7YLP0</accession>
<evidence type="ECO:0000313" key="2">
    <source>
        <dbReference type="Proteomes" id="UP000184603"/>
    </source>
</evidence>
<proteinExistence type="predicted"/>
<dbReference type="RefSeq" id="WP_143170885.1">
    <property type="nucleotide sequence ID" value="NZ_FRFE01000058.1"/>
</dbReference>
<evidence type="ECO:0000313" key="1">
    <source>
        <dbReference type="EMBL" id="SHO53499.1"/>
    </source>
</evidence>
<name>A0A1M7YLP0_9BACT</name>